<dbReference type="AlphaFoldDB" id="A0A544W3Z1"/>
<feature type="compositionally biased region" description="Basic and acidic residues" evidence="1">
    <location>
        <begin position="55"/>
        <end position="70"/>
    </location>
</feature>
<reference evidence="2 3" key="1">
    <citation type="submission" date="2018-10" db="EMBL/GenBank/DDBJ databases">
        <title>Draft genome of Mycobacterium hodleri strain B.</title>
        <authorList>
            <person name="Amande T.J."/>
            <person name="Mcgenity T.J."/>
        </authorList>
    </citation>
    <scope>NUCLEOTIDE SEQUENCE [LARGE SCALE GENOMIC DNA]</scope>
    <source>
        <strain evidence="2 3">B</strain>
    </source>
</reference>
<protein>
    <submittedName>
        <fullName evidence="2">Uncharacterized protein</fullName>
    </submittedName>
</protein>
<evidence type="ECO:0000313" key="2">
    <source>
        <dbReference type="EMBL" id="TQR86959.1"/>
    </source>
</evidence>
<feature type="compositionally biased region" description="Basic and acidic residues" evidence="1">
    <location>
        <begin position="82"/>
        <end position="93"/>
    </location>
</feature>
<feature type="compositionally biased region" description="Acidic residues" evidence="1">
    <location>
        <begin position="71"/>
        <end position="81"/>
    </location>
</feature>
<dbReference type="Proteomes" id="UP000315759">
    <property type="component" value="Unassembled WGS sequence"/>
</dbReference>
<feature type="region of interest" description="Disordered" evidence="1">
    <location>
        <begin position="52"/>
        <end position="93"/>
    </location>
</feature>
<proteinExistence type="predicted"/>
<keyword evidence="3" id="KW-1185">Reference proteome</keyword>
<evidence type="ECO:0000313" key="3">
    <source>
        <dbReference type="Proteomes" id="UP000315759"/>
    </source>
</evidence>
<comment type="caution">
    <text evidence="2">The sequence shown here is derived from an EMBL/GenBank/DDBJ whole genome shotgun (WGS) entry which is preliminary data.</text>
</comment>
<name>A0A544W3Z1_9MYCO</name>
<dbReference type="EMBL" id="VIFX01000009">
    <property type="protein sequence ID" value="TQR86959.1"/>
    <property type="molecule type" value="Genomic_DNA"/>
</dbReference>
<gene>
    <name evidence="2" type="ORF">D8S82_09325</name>
</gene>
<evidence type="ECO:0000256" key="1">
    <source>
        <dbReference type="SAM" id="MobiDB-lite"/>
    </source>
</evidence>
<organism evidence="2 3">
    <name type="scientific">Mycolicibacterium hodleri</name>
    <dbReference type="NCBI Taxonomy" id="49897"/>
    <lineage>
        <taxon>Bacteria</taxon>
        <taxon>Bacillati</taxon>
        <taxon>Actinomycetota</taxon>
        <taxon>Actinomycetes</taxon>
        <taxon>Mycobacteriales</taxon>
        <taxon>Mycobacteriaceae</taxon>
        <taxon>Mycolicibacterium</taxon>
    </lineage>
</organism>
<dbReference type="RefSeq" id="WP_142551815.1">
    <property type="nucleotide sequence ID" value="NZ_VIFX01000009.1"/>
</dbReference>
<sequence length="93" mass="10559">MAFKLTYSDGQETDYDDDTAWEVDDGVLKMGRREGEWSVLVSPSHWAVLEVGGNRLKDRDDTDEKDTDEKDTADEDPDDKDSDEKKEKGKDGD</sequence>
<accession>A0A544W3Z1</accession>